<dbReference type="InterPro" id="IPR029753">
    <property type="entry name" value="D-isomer_DH_CS"/>
</dbReference>
<dbReference type="PANTHER" id="PTHR10996:SF283">
    <property type="entry name" value="GLYOXYLATE_HYDROXYPYRUVATE REDUCTASE B"/>
    <property type="match status" value="1"/>
</dbReference>
<dbReference type="InterPro" id="IPR036291">
    <property type="entry name" value="NAD(P)-bd_dom_sf"/>
</dbReference>
<gene>
    <name evidence="7" type="ORF">JIR001_23140</name>
</gene>
<dbReference type="GO" id="GO:0051287">
    <property type="term" value="F:NAD binding"/>
    <property type="evidence" value="ECO:0007669"/>
    <property type="project" value="InterPro"/>
</dbReference>
<dbReference type="GO" id="GO:0016618">
    <property type="term" value="F:hydroxypyruvate reductase [NAD(P)H] activity"/>
    <property type="evidence" value="ECO:0007669"/>
    <property type="project" value="TreeGrafter"/>
</dbReference>
<evidence type="ECO:0000256" key="1">
    <source>
        <dbReference type="ARBA" id="ARBA00005854"/>
    </source>
</evidence>
<keyword evidence="3" id="KW-0520">NAD</keyword>
<proteinExistence type="inferred from homology"/>
<organism evidence="7 8">
    <name type="scientific">Polycladomyces abyssicola</name>
    <dbReference type="NCBI Taxonomy" id="1125966"/>
    <lineage>
        <taxon>Bacteria</taxon>
        <taxon>Bacillati</taxon>
        <taxon>Bacillota</taxon>
        <taxon>Bacilli</taxon>
        <taxon>Bacillales</taxon>
        <taxon>Thermoactinomycetaceae</taxon>
        <taxon>Polycladomyces</taxon>
    </lineage>
</organism>
<dbReference type="PROSITE" id="PS00670">
    <property type="entry name" value="D_2_HYDROXYACID_DH_2"/>
    <property type="match status" value="1"/>
</dbReference>
<name>A0A8D5ZPL9_9BACL</name>
<dbReference type="PROSITE" id="PS00065">
    <property type="entry name" value="D_2_HYDROXYACID_DH_1"/>
    <property type="match status" value="1"/>
</dbReference>
<keyword evidence="2 4" id="KW-0560">Oxidoreductase</keyword>
<dbReference type="CDD" id="cd05301">
    <property type="entry name" value="GDH"/>
    <property type="match status" value="1"/>
</dbReference>
<dbReference type="InterPro" id="IPR050223">
    <property type="entry name" value="D-isomer_2-hydroxyacid_DH"/>
</dbReference>
<evidence type="ECO:0000259" key="5">
    <source>
        <dbReference type="Pfam" id="PF00389"/>
    </source>
</evidence>
<dbReference type="SUPFAM" id="SSF51735">
    <property type="entry name" value="NAD(P)-binding Rossmann-fold domains"/>
    <property type="match status" value="1"/>
</dbReference>
<dbReference type="SUPFAM" id="SSF52283">
    <property type="entry name" value="Formate/glycerate dehydrogenase catalytic domain-like"/>
    <property type="match status" value="1"/>
</dbReference>
<feature type="domain" description="D-isomer specific 2-hydroxyacid dehydrogenase NAD-binding" evidence="6">
    <location>
        <begin position="110"/>
        <end position="287"/>
    </location>
</feature>
<evidence type="ECO:0000256" key="2">
    <source>
        <dbReference type="ARBA" id="ARBA00023002"/>
    </source>
</evidence>
<comment type="similarity">
    <text evidence="1 4">Belongs to the D-isomer specific 2-hydroxyacid dehydrogenase family.</text>
</comment>
<feature type="domain" description="D-isomer specific 2-hydroxyacid dehydrogenase catalytic" evidence="5">
    <location>
        <begin position="5"/>
        <end position="319"/>
    </location>
</feature>
<dbReference type="Pfam" id="PF00389">
    <property type="entry name" value="2-Hacid_dh"/>
    <property type="match status" value="1"/>
</dbReference>
<evidence type="ECO:0000313" key="7">
    <source>
        <dbReference type="EMBL" id="BCU82531.1"/>
    </source>
</evidence>
<reference evidence="7" key="1">
    <citation type="journal article" date="2013" name="Int. J. Syst. Evol. Microbiol.">
        <title>Polycladomyces abyssicola gen. nov., sp. nov., a thermophilic filamentous bacterium isolated from hemipelagic sediment.</title>
        <authorList>
            <person name="Tsubouchi T."/>
            <person name="Shimane Y."/>
            <person name="Mori K."/>
            <person name="Usui K."/>
            <person name="Hiraki T."/>
            <person name="Tame A."/>
            <person name="Uematsu K."/>
            <person name="Maruyama T."/>
            <person name="Hatada Y."/>
        </authorList>
    </citation>
    <scope>NUCLEOTIDE SEQUENCE</scope>
    <source>
        <strain evidence="7">JIR-001</strain>
    </source>
</reference>
<dbReference type="EMBL" id="AP024601">
    <property type="protein sequence ID" value="BCU82531.1"/>
    <property type="molecule type" value="Genomic_DNA"/>
</dbReference>
<dbReference type="RefSeq" id="WP_212772860.1">
    <property type="nucleotide sequence ID" value="NZ_AP024601.1"/>
</dbReference>
<dbReference type="GO" id="GO:0005829">
    <property type="term" value="C:cytosol"/>
    <property type="evidence" value="ECO:0007669"/>
    <property type="project" value="TreeGrafter"/>
</dbReference>
<dbReference type="FunFam" id="3.40.50.720:FF:000203">
    <property type="entry name" value="D-3-phosphoglycerate dehydrogenase (SerA)"/>
    <property type="match status" value="1"/>
</dbReference>
<dbReference type="AlphaFoldDB" id="A0A8D5ZPL9"/>
<dbReference type="Gene3D" id="3.40.50.720">
    <property type="entry name" value="NAD(P)-binding Rossmann-like Domain"/>
    <property type="match status" value="2"/>
</dbReference>
<dbReference type="PANTHER" id="PTHR10996">
    <property type="entry name" value="2-HYDROXYACID DEHYDROGENASE-RELATED"/>
    <property type="match status" value="1"/>
</dbReference>
<dbReference type="Pfam" id="PF02826">
    <property type="entry name" value="2-Hacid_dh_C"/>
    <property type="match status" value="1"/>
</dbReference>
<evidence type="ECO:0000313" key="8">
    <source>
        <dbReference type="Proteomes" id="UP000677436"/>
    </source>
</evidence>
<evidence type="ECO:0000256" key="4">
    <source>
        <dbReference type="RuleBase" id="RU003719"/>
    </source>
</evidence>
<protein>
    <submittedName>
        <fullName evidence="7">D-glycerate dehydrogenase</fullName>
    </submittedName>
</protein>
<keyword evidence="8" id="KW-1185">Reference proteome</keyword>
<sequence>MSVHIFVTRELFPEVTEQLKQYGQVTIGARDRDLSREELLKGVRGKDAILCMLTDRIDAEVMDACPGLRVISNYAVGYNNIDVVEATKRGIPVTNTPDVLTEATADLTWALLLDVARRVTEGDRLTRSGRWQGWGPRFMLGKDVYGSTLGIVGFGRIGRAVARRAQAFDMRVLYYSRTRLTPQEENRLGVVYQPLHELLAKADFVSLHAPYTPETHHLIGEAELRRMKRTAYLINTARGPLVDERALVRALQEGEIAGAGLDVYEDEPRLAEGLAELEQVVLAPHLGSATWETRMKMAKLAAENLLSVLRGEKPPHLVNPEVWK</sequence>
<dbReference type="KEGG" id="pabs:JIR001_23140"/>
<dbReference type="Proteomes" id="UP000677436">
    <property type="component" value="Chromosome"/>
</dbReference>
<dbReference type="InterPro" id="IPR029752">
    <property type="entry name" value="D-isomer_DH_CS1"/>
</dbReference>
<dbReference type="PROSITE" id="PS00671">
    <property type="entry name" value="D_2_HYDROXYACID_DH_3"/>
    <property type="match status" value="1"/>
</dbReference>
<dbReference type="GO" id="GO:0030267">
    <property type="term" value="F:glyoxylate reductase (NADPH) activity"/>
    <property type="evidence" value="ECO:0007669"/>
    <property type="project" value="TreeGrafter"/>
</dbReference>
<accession>A0A8D5ZPL9</accession>
<evidence type="ECO:0000259" key="6">
    <source>
        <dbReference type="Pfam" id="PF02826"/>
    </source>
</evidence>
<dbReference type="InterPro" id="IPR006139">
    <property type="entry name" value="D-isomer_2_OHA_DH_cat_dom"/>
</dbReference>
<dbReference type="InterPro" id="IPR006140">
    <property type="entry name" value="D-isomer_DH_NAD-bd"/>
</dbReference>
<reference evidence="7" key="2">
    <citation type="journal article" date="2021" name="Microbiol. Resour. Announc.">
        <title>Complete Genome Sequence of Polycladomyces abyssicola JIR-001T, Isolated from Hemipelagic Sediment in Deep Seawater.</title>
        <authorList>
            <person name="Tsubouchi T."/>
            <person name="Kaneko Y."/>
        </authorList>
    </citation>
    <scope>NUCLEOTIDE SEQUENCE</scope>
    <source>
        <strain evidence="7">JIR-001</strain>
    </source>
</reference>
<evidence type="ECO:0000256" key="3">
    <source>
        <dbReference type="ARBA" id="ARBA00023027"/>
    </source>
</evidence>